<gene>
    <name evidence="1" type="ORF">RchiOBHm_Chr1g0315261</name>
</gene>
<name>A0A2P6S7E4_ROSCH</name>
<dbReference type="EMBL" id="PDCK01000039">
    <property type="protein sequence ID" value="PRQ54579.1"/>
    <property type="molecule type" value="Genomic_DNA"/>
</dbReference>
<dbReference type="Gramene" id="PRQ54579">
    <property type="protein sequence ID" value="PRQ54579"/>
    <property type="gene ID" value="RchiOBHm_Chr1g0315261"/>
</dbReference>
<dbReference type="Proteomes" id="UP000238479">
    <property type="component" value="Chromosome 1"/>
</dbReference>
<accession>A0A2P6S7E4</accession>
<reference evidence="1 2" key="1">
    <citation type="journal article" date="2018" name="Nat. Genet.">
        <title>The Rosa genome provides new insights in the design of modern roses.</title>
        <authorList>
            <person name="Bendahmane M."/>
        </authorList>
    </citation>
    <scope>NUCLEOTIDE SEQUENCE [LARGE SCALE GENOMIC DNA]</scope>
    <source>
        <strain evidence="2">cv. Old Blush</strain>
    </source>
</reference>
<evidence type="ECO:0000313" key="2">
    <source>
        <dbReference type="Proteomes" id="UP000238479"/>
    </source>
</evidence>
<comment type="caution">
    <text evidence="1">The sequence shown here is derived from an EMBL/GenBank/DDBJ whole genome shotgun (WGS) entry which is preliminary data.</text>
</comment>
<dbReference type="AlphaFoldDB" id="A0A2P6S7E4"/>
<proteinExistence type="predicted"/>
<sequence>MKVYMRLSPLRKTALRGVFGSAFQVGVSTWCLNMTGPIFVSMFKPLGIVVAVATGFGVWHTLHSLGSENLERKHGLSSLILSLTTKKDNCCLCTLID</sequence>
<organism evidence="1 2">
    <name type="scientific">Rosa chinensis</name>
    <name type="common">China rose</name>
    <dbReference type="NCBI Taxonomy" id="74649"/>
    <lineage>
        <taxon>Eukaryota</taxon>
        <taxon>Viridiplantae</taxon>
        <taxon>Streptophyta</taxon>
        <taxon>Embryophyta</taxon>
        <taxon>Tracheophyta</taxon>
        <taxon>Spermatophyta</taxon>
        <taxon>Magnoliopsida</taxon>
        <taxon>eudicotyledons</taxon>
        <taxon>Gunneridae</taxon>
        <taxon>Pentapetalae</taxon>
        <taxon>rosids</taxon>
        <taxon>fabids</taxon>
        <taxon>Rosales</taxon>
        <taxon>Rosaceae</taxon>
        <taxon>Rosoideae</taxon>
        <taxon>Rosoideae incertae sedis</taxon>
        <taxon>Rosa</taxon>
    </lineage>
</organism>
<dbReference type="STRING" id="74649.A0A2P6S7E4"/>
<protein>
    <recommendedName>
        <fullName evidence="3">WAT1-related protein</fullName>
    </recommendedName>
</protein>
<evidence type="ECO:0008006" key="3">
    <source>
        <dbReference type="Google" id="ProtNLM"/>
    </source>
</evidence>
<keyword evidence="2" id="KW-1185">Reference proteome</keyword>
<evidence type="ECO:0000313" key="1">
    <source>
        <dbReference type="EMBL" id="PRQ54579.1"/>
    </source>
</evidence>